<evidence type="ECO:0000313" key="1">
    <source>
        <dbReference type="EMBL" id="QJE98187.1"/>
    </source>
</evidence>
<organism evidence="1 2">
    <name type="scientific">Luteolibacter luteus</name>
    <dbReference type="NCBI Taxonomy" id="2728835"/>
    <lineage>
        <taxon>Bacteria</taxon>
        <taxon>Pseudomonadati</taxon>
        <taxon>Verrucomicrobiota</taxon>
        <taxon>Verrucomicrobiia</taxon>
        <taxon>Verrucomicrobiales</taxon>
        <taxon>Verrucomicrobiaceae</taxon>
        <taxon>Luteolibacter</taxon>
    </lineage>
</organism>
<proteinExistence type="predicted"/>
<dbReference type="RefSeq" id="WP_169456646.1">
    <property type="nucleotide sequence ID" value="NZ_CP051774.1"/>
</dbReference>
<dbReference type="Proteomes" id="UP000501812">
    <property type="component" value="Chromosome"/>
</dbReference>
<reference evidence="1 2" key="1">
    <citation type="submission" date="2020-04" db="EMBL/GenBank/DDBJ databases">
        <title>Luteolibacter sp. G-1-1-1 isolated from soil.</title>
        <authorList>
            <person name="Dahal R.H."/>
        </authorList>
    </citation>
    <scope>NUCLEOTIDE SEQUENCE [LARGE SCALE GENOMIC DNA]</scope>
    <source>
        <strain evidence="1 2">G-1-1-1</strain>
    </source>
</reference>
<protein>
    <submittedName>
        <fullName evidence="1">Uncharacterized protein</fullName>
    </submittedName>
</protein>
<dbReference type="AlphaFoldDB" id="A0A858RMG7"/>
<dbReference type="EMBL" id="CP051774">
    <property type="protein sequence ID" value="QJE98187.1"/>
    <property type="molecule type" value="Genomic_DNA"/>
</dbReference>
<sequence length="307" mass="33090">MNRVPIPIVILLSAVAIGAPWYTGTRHMDFMTPPSVAELAQVREDAAMSVAKKSGLFSIEEDRKANAAIESPIRAAPVIDPGEPDAPATLSTYGEHAGQGASAFITLAIHLEEQRGNSRALLAWERVIDVCHEATPTERDAALAGVRRLRPLVAMWNTDPEAALPVVLEASVPSSAQADALEEILTKCCHELGRHSSGIIKFEPRVERPDRKEGSSPGILLQMTADGSGAASTGQLPLSLATEPEQLRREILTGAYKLVAYQLAATTEFNPPEPLATEENPTQALDSKITRLCWSEFGKSLQPIHRP</sequence>
<dbReference type="KEGG" id="luo:HHL09_21155"/>
<gene>
    <name evidence="1" type="ORF">HHL09_21155</name>
</gene>
<name>A0A858RMG7_9BACT</name>
<keyword evidence="2" id="KW-1185">Reference proteome</keyword>
<accession>A0A858RMG7</accession>
<evidence type="ECO:0000313" key="2">
    <source>
        <dbReference type="Proteomes" id="UP000501812"/>
    </source>
</evidence>